<dbReference type="Proteomes" id="UP000009138">
    <property type="component" value="Unassembled WGS sequence"/>
</dbReference>
<proteinExistence type="predicted"/>
<name>I1CLA0_RHIO9</name>
<organism evidence="1 2">
    <name type="scientific">Rhizopus delemar (strain RA 99-880 / ATCC MYA-4621 / FGSC 9543 / NRRL 43880)</name>
    <name type="common">Mucormycosis agent</name>
    <name type="synonym">Rhizopus arrhizus var. delemar</name>
    <dbReference type="NCBI Taxonomy" id="246409"/>
    <lineage>
        <taxon>Eukaryota</taxon>
        <taxon>Fungi</taxon>
        <taxon>Fungi incertae sedis</taxon>
        <taxon>Mucoromycota</taxon>
        <taxon>Mucoromycotina</taxon>
        <taxon>Mucoromycetes</taxon>
        <taxon>Mucorales</taxon>
        <taxon>Mucorineae</taxon>
        <taxon>Rhizopodaceae</taxon>
        <taxon>Rhizopus</taxon>
    </lineage>
</organism>
<sequence>MSNYIIDEGCMLCGAIKTNKHFLWFCPINRPMWNILTHQFFKQPLLLSFEQISWLPQIITRTLLVWKFGLSILAFLAKESSSSKSQWKLQTFDDDCKAGLCCILTESSLRLLRRG</sequence>
<dbReference type="VEuPathDB" id="FungiDB:RO3G_13941"/>
<dbReference type="RefSeq" id="XP_067524626.1">
    <property type="nucleotide sequence ID" value="XM_067668525.1"/>
</dbReference>
<reference evidence="1 2" key="1">
    <citation type="journal article" date="2009" name="PLoS Genet.">
        <title>Genomic analysis of the basal lineage fungus Rhizopus oryzae reveals a whole-genome duplication.</title>
        <authorList>
            <person name="Ma L.-J."/>
            <person name="Ibrahim A.S."/>
            <person name="Skory C."/>
            <person name="Grabherr M.G."/>
            <person name="Burger G."/>
            <person name="Butler M."/>
            <person name="Elias M."/>
            <person name="Idnurm A."/>
            <person name="Lang B.F."/>
            <person name="Sone T."/>
            <person name="Abe A."/>
            <person name="Calvo S.E."/>
            <person name="Corrochano L.M."/>
            <person name="Engels R."/>
            <person name="Fu J."/>
            <person name="Hansberg W."/>
            <person name="Kim J.-M."/>
            <person name="Kodira C.D."/>
            <person name="Koehrsen M.J."/>
            <person name="Liu B."/>
            <person name="Miranda-Saavedra D."/>
            <person name="O'Leary S."/>
            <person name="Ortiz-Castellanos L."/>
            <person name="Poulter R."/>
            <person name="Rodriguez-Romero J."/>
            <person name="Ruiz-Herrera J."/>
            <person name="Shen Y.-Q."/>
            <person name="Zeng Q."/>
            <person name="Galagan J."/>
            <person name="Birren B.W."/>
            <person name="Cuomo C.A."/>
            <person name="Wickes B.L."/>
        </authorList>
    </citation>
    <scope>NUCLEOTIDE SEQUENCE [LARGE SCALE GENOMIC DNA]</scope>
    <source>
        <strain evidence="2">RA 99-880 / ATCC MYA-4621 / FGSC 9543 / NRRL 43880</strain>
    </source>
</reference>
<evidence type="ECO:0008006" key="3">
    <source>
        <dbReference type="Google" id="ProtNLM"/>
    </source>
</evidence>
<dbReference type="AlphaFoldDB" id="I1CLA0"/>
<evidence type="ECO:0000313" key="1">
    <source>
        <dbReference type="EMBL" id="EIE89230.1"/>
    </source>
</evidence>
<gene>
    <name evidence="1" type="ORF">RO3G_13941</name>
</gene>
<protein>
    <recommendedName>
        <fullName evidence="3">Reverse transcriptase zinc-binding domain-containing protein</fullName>
    </recommendedName>
</protein>
<dbReference type="InParanoid" id="I1CLA0"/>
<accession>I1CLA0</accession>
<evidence type="ECO:0000313" key="2">
    <source>
        <dbReference type="Proteomes" id="UP000009138"/>
    </source>
</evidence>
<keyword evidence="2" id="KW-1185">Reference proteome</keyword>
<dbReference type="EMBL" id="CH476744">
    <property type="protein sequence ID" value="EIE89230.1"/>
    <property type="molecule type" value="Genomic_DNA"/>
</dbReference>
<dbReference type="GeneID" id="93620906"/>